<feature type="compositionally biased region" description="Low complexity" evidence="1">
    <location>
        <begin position="10"/>
        <end position="33"/>
    </location>
</feature>
<feature type="region of interest" description="Disordered" evidence="1">
    <location>
        <begin position="1"/>
        <end position="33"/>
    </location>
</feature>
<dbReference type="InterPro" id="IPR011333">
    <property type="entry name" value="SKP1/BTB/POZ_sf"/>
</dbReference>
<feature type="compositionally biased region" description="Low complexity" evidence="1">
    <location>
        <begin position="588"/>
        <end position="607"/>
    </location>
</feature>
<evidence type="ECO:0000313" key="3">
    <source>
        <dbReference type="EMBL" id="TCD69421.1"/>
    </source>
</evidence>
<dbReference type="Gene3D" id="3.30.710.10">
    <property type="entry name" value="Potassium Channel Kv1.1, Chain A"/>
    <property type="match status" value="1"/>
</dbReference>
<dbReference type="Proteomes" id="UP000292702">
    <property type="component" value="Unassembled WGS sequence"/>
</dbReference>
<evidence type="ECO:0000313" key="4">
    <source>
        <dbReference type="Proteomes" id="UP000292702"/>
    </source>
</evidence>
<dbReference type="InterPro" id="IPR000210">
    <property type="entry name" value="BTB/POZ_dom"/>
</dbReference>
<dbReference type="PANTHER" id="PTHR12460:SF40">
    <property type="entry name" value="REGULATION OF NUCLEAR PRE-MRNA DOMAIN-CONTAINING PROTEIN 2"/>
    <property type="match status" value="1"/>
</dbReference>
<feature type="region of interest" description="Disordered" evidence="1">
    <location>
        <begin position="359"/>
        <end position="657"/>
    </location>
</feature>
<dbReference type="GO" id="GO:0000993">
    <property type="term" value="F:RNA polymerase II complex binding"/>
    <property type="evidence" value="ECO:0007669"/>
    <property type="project" value="TreeGrafter"/>
</dbReference>
<proteinExistence type="predicted"/>
<comment type="caution">
    <text evidence="3">The sequence shown here is derived from an EMBL/GenBank/DDBJ whole genome shotgun (WGS) entry which is preliminary data.</text>
</comment>
<accession>A0A4R0RLJ3</accession>
<reference evidence="3 4" key="1">
    <citation type="submission" date="2018-11" db="EMBL/GenBank/DDBJ databases">
        <title>Genome assembly of Steccherinum ochraceum LE-BIN_3174, the white-rot fungus of the Steccherinaceae family (The Residual Polyporoid clade, Polyporales, Basidiomycota).</title>
        <authorList>
            <person name="Fedorova T.V."/>
            <person name="Glazunova O.A."/>
            <person name="Landesman E.O."/>
            <person name="Moiseenko K.V."/>
            <person name="Psurtseva N.V."/>
            <person name="Savinova O.S."/>
            <person name="Shakhova N.V."/>
            <person name="Tyazhelova T.V."/>
            <person name="Vasina D.V."/>
        </authorList>
    </citation>
    <scope>NUCLEOTIDE SEQUENCE [LARGE SCALE GENOMIC DNA]</scope>
    <source>
        <strain evidence="3 4">LE-BIN_3174</strain>
    </source>
</reference>
<evidence type="ECO:0000256" key="1">
    <source>
        <dbReference type="SAM" id="MobiDB-lite"/>
    </source>
</evidence>
<sequence>MASPYGSYHPPASSFSAVSPTPTPASSGPAAGSASTTVIMAEPAVEKIRRHPHYYLTGGDVHFLVENYLFRVHRYFFERESSYFREKLAIPAVPGQTARGSSDANPFPLEDVQAIDFSRFLWIFYNPKYSIYKAGVDDWSAILKLSWEWKFAEVKGLALRELETFTIDPVQKIDLYQRFEVDRRLLVPSYSALTFRLEPLSIKEGRTLGLETAMLLAEAREYARGKPTPTNVRSPTKSSLEQEVMNNVIVEVFNIDKSPIPVPPEETGDIFGIAPTSPAKQGAALRAPGPITPTASRHGAAKPLVRTGSPVPAANVGAMNSIFQSFSSGPTELVTPAVEKPAEVKPATATAASALGNGDAAAAAGTKPSSEAPATGQAVTSSPPSSSSHDQQLISGSTTQEENHQPHQRSSLPPLVIPVLKVTDPDQQETTLSTAPSPPPAAKPADSQPSGANPRSPPPTPPKEDPIRKRASEEGDGPDDITTTITTPVLHTTPHNTTSHDVADPGARSPAGSKGGDAGSEVKPNESEVKSNGNGAKASETEARGADADKSTVNDEGSAAKANEQQTTTTQEGTSDGKAGEKEADASVTPQDPATPVDDADPASASGTEGGEESGNERKKGTPSTPLDREALKNARKLRKKEKKAADKGQANGGENV</sequence>
<feature type="compositionally biased region" description="Basic and acidic residues" evidence="1">
    <location>
        <begin position="539"/>
        <end position="553"/>
    </location>
</feature>
<dbReference type="SUPFAM" id="SSF54695">
    <property type="entry name" value="POZ domain"/>
    <property type="match status" value="1"/>
</dbReference>
<dbReference type="EMBL" id="RWJN01000042">
    <property type="protein sequence ID" value="TCD69421.1"/>
    <property type="molecule type" value="Genomic_DNA"/>
</dbReference>
<feature type="domain" description="BTB" evidence="2">
    <location>
        <begin position="59"/>
        <end position="133"/>
    </location>
</feature>
<dbReference type="PROSITE" id="PS50097">
    <property type="entry name" value="BTB"/>
    <property type="match status" value="1"/>
</dbReference>
<keyword evidence="4" id="KW-1185">Reference proteome</keyword>
<organism evidence="3 4">
    <name type="scientific">Steccherinum ochraceum</name>
    <dbReference type="NCBI Taxonomy" id="92696"/>
    <lineage>
        <taxon>Eukaryota</taxon>
        <taxon>Fungi</taxon>
        <taxon>Dikarya</taxon>
        <taxon>Basidiomycota</taxon>
        <taxon>Agaricomycotina</taxon>
        <taxon>Agaricomycetes</taxon>
        <taxon>Polyporales</taxon>
        <taxon>Steccherinaceae</taxon>
        <taxon>Steccherinum</taxon>
    </lineage>
</organism>
<feature type="compositionally biased region" description="Polar residues" evidence="1">
    <location>
        <begin position="389"/>
        <end position="400"/>
    </location>
</feature>
<name>A0A4R0RLJ3_9APHY</name>
<feature type="compositionally biased region" description="Basic and acidic residues" evidence="1">
    <location>
        <begin position="462"/>
        <end position="473"/>
    </location>
</feature>
<evidence type="ECO:0000259" key="2">
    <source>
        <dbReference type="PROSITE" id="PS50097"/>
    </source>
</evidence>
<protein>
    <recommendedName>
        <fullName evidence="2">BTB domain-containing protein</fullName>
    </recommendedName>
</protein>
<feature type="compositionally biased region" description="Low complexity" evidence="1">
    <location>
        <begin position="481"/>
        <end position="495"/>
    </location>
</feature>
<feature type="compositionally biased region" description="Basic residues" evidence="1">
    <location>
        <begin position="634"/>
        <end position="643"/>
    </location>
</feature>
<dbReference type="PANTHER" id="PTHR12460">
    <property type="entry name" value="CYCLIN-DEPENDENT KINASE INHIBITOR-RELATED PROTEIN"/>
    <property type="match status" value="1"/>
</dbReference>
<gene>
    <name evidence="3" type="ORF">EIP91_007768</name>
</gene>
<feature type="region of interest" description="Disordered" evidence="1">
    <location>
        <begin position="274"/>
        <end position="307"/>
    </location>
</feature>
<dbReference type="AlphaFoldDB" id="A0A4R0RLJ3"/>
<dbReference type="GO" id="GO:0031124">
    <property type="term" value="P:mRNA 3'-end processing"/>
    <property type="evidence" value="ECO:0007669"/>
    <property type="project" value="TreeGrafter"/>
</dbReference>
<dbReference type="OrthoDB" id="2593747at2759"/>
<dbReference type="STRING" id="92696.A0A4R0RLJ3"/>